<dbReference type="EC" id="2.1.1.11" evidence="4"/>
<proteinExistence type="predicted"/>
<gene>
    <name evidence="7" type="ORF">VP06_11060</name>
</gene>
<dbReference type="SUPFAM" id="SSF53335">
    <property type="entry name" value="S-adenosyl-L-methionine-dependent methyltransferases"/>
    <property type="match status" value="1"/>
</dbReference>
<comment type="caution">
    <text evidence="7">The sequence shown here is derived from an EMBL/GenBank/DDBJ whole genome shotgun (WGS) entry which is preliminary data.</text>
</comment>
<dbReference type="PANTHER" id="PTHR43464">
    <property type="entry name" value="METHYLTRANSFERASE"/>
    <property type="match status" value="1"/>
</dbReference>
<protein>
    <recommendedName>
        <fullName evidence="4">Magnesium protoporphyrin IX methyltransferase</fullName>
        <ecNumber evidence="4">2.1.1.11</ecNumber>
    </recommendedName>
</protein>
<dbReference type="PANTHER" id="PTHR43464:SF19">
    <property type="entry name" value="UBIQUINONE BIOSYNTHESIS O-METHYLTRANSFERASE, MITOCHONDRIAL"/>
    <property type="match status" value="1"/>
</dbReference>
<dbReference type="InterPro" id="IPR029063">
    <property type="entry name" value="SAM-dependent_MTases_sf"/>
</dbReference>
<name>A0A0J6SRE4_9HYPH</name>
<evidence type="ECO:0000259" key="6">
    <source>
        <dbReference type="Pfam" id="PF07109"/>
    </source>
</evidence>
<dbReference type="NCBIfam" id="TIGR02021">
    <property type="entry name" value="BchM-ChlM"/>
    <property type="match status" value="1"/>
</dbReference>
<dbReference type="Pfam" id="PF07109">
    <property type="entry name" value="Mg-por_mtran_C"/>
    <property type="match status" value="1"/>
</dbReference>
<dbReference type="PROSITE" id="PS51556">
    <property type="entry name" value="SAM_MT_MG_PIX"/>
    <property type="match status" value="1"/>
</dbReference>
<dbReference type="AlphaFoldDB" id="A0A0J6SRE4"/>
<dbReference type="Gene3D" id="3.40.50.150">
    <property type="entry name" value="Vaccinia Virus protein VP39"/>
    <property type="match status" value="1"/>
</dbReference>
<dbReference type="GO" id="GO:0032259">
    <property type="term" value="P:methylation"/>
    <property type="evidence" value="ECO:0007669"/>
    <property type="project" value="UniProtKB-KW"/>
</dbReference>
<keyword evidence="2 7" id="KW-0808">Transferase</keyword>
<evidence type="ECO:0000256" key="2">
    <source>
        <dbReference type="ARBA" id="ARBA00022679"/>
    </source>
</evidence>
<dbReference type="InterPro" id="IPR010940">
    <property type="entry name" value="Mg_prot_MeTrfase_C"/>
</dbReference>
<feature type="domain" description="Magnesium-protoporphyrin IX methyltransferase C-terminal" evidence="6">
    <location>
        <begin position="132"/>
        <end position="232"/>
    </location>
</feature>
<reference evidence="7 8" key="1">
    <citation type="submission" date="2015-03" db="EMBL/GenBank/DDBJ databases">
        <title>Genome sequencing of Methylobacterium aquaticum DSM16371 type strain.</title>
        <authorList>
            <person name="Chaudhry V."/>
            <person name="Patil P.B."/>
        </authorList>
    </citation>
    <scope>NUCLEOTIDE SEQUENCE [LARGE SCALE GENOMIC DNA]</scope>
    <source>
        <strain evidence="7 8">DSM 16371</strain>
    </source>
</reference>
<dbReference type="InterPro" id="IPR007848">
    <property type="entry name" value="Small_mtfrase_dom"/>
</dbReference>
<dbReference type="Pfam" id="PF05175">
    <property type="entry name" value="MTS"/>
    <property type="match status" value="1"/>
</dbReference>
<evidence type="ECO:0000313" key="7">
    <source>
        <dbReference type="EMBL" id="KMO35943.1"/>
    </source>
</evidence>
<evidence type="ECO:0000256" key="1">
    <source>
        <dbReference type="ARBA" id="ARBA00022603"/>
    </source>
</evidence>
<evidence type="ECO:0000256" key="3">
    <source>
        <dbReference type="ARBA" id="ARBA00022691"/>
    </source>
</evidence>
<evidence type="ECO:0000313" key="8">
    <source>
        <dbReference type="Proteomes" id="UP000035929"/>
    </source>
</evidence>
<dbReference type="OrthoDB" id="9765084at2"/>
<dbReference type="CDD" id="cd02440">
    <property type="entry name" value="AdoMet_MTases"/>
    <property type="match status" value="1"/>
</dbReference>
<dbReference type="GO" id="GO:0046406">
    <property type="term" value="F:magnesium protoporphyrin IX methyltransferase activity"/>
    <property type="evidence" value="ECO:0007669"/>
    <property type="project" value="UniProtKB-UniRule"/>
</dbReference>
<feature type="domain" description="Methyltransferase small" evidence="5">
    <location>
        <begin position="51"/>
        <end position="131"/>
    </location>
</feature>
<organism evidence="7 8">
    <name type="scientific">Methylobacterium aquaticum</name>
    <dbReference type="NCBI Taxonomy" id="270351"/>
    <lineage>
        <taxon>Bacteria</taxon>
        <taxon>Pseudomonadati</taxon>
        <taxon>Pseudomonadota</taxon>
        <taxon>Alphaproteobacteria</taxon>
        <taxon>Hyphomicrobiales</taxon>
        <taxon>Methylobacteriaceae</taxon>
        <taxon>Methylobacterium</taxon>
    </lineage>
</organism>
<dbReference type="InterPro" id="IPR010251">
    <property type="entry name" value="Mg_prot_MeTrfase"/>
</dbReference>
<evidence type="ECO:0000256" key="4">
    <source>
        <dbReference type="NCBIfam" id="TIGR02021"/>
    </source>
</evidence>
<dbReference type="EMBL" id="LABX01000079">
    <property type="protein sequence ID" value="KMO35943.1"/>
    <property type="molecule type" value="Genomic_DNA"/>
</dbReference>
<evidence type="ECO:0000259" key="5">
    <source>
        <dbReference type="Pfam" id="PF05175"/>
    </source>
</evidence>
<keyword evidence="3" id="KW-0949">S-adenosyl-L-methionine</keyword>
<dbReference type="GO" id="GO:0015995">
    <property type="term" value="P:chlorophyll biosynthetic process"/>
    <property type="evidence" value="ECO:0007669"/>
    <property type="project" value="UniProtKB-UniRule"/>
</dbReference>
<keyword evidence="1" id="KW-0489">Methyltransferase</keyword>
<dbReference type="PATRIC" id="fig|270351.6.peg.7129"/>
<dbReference type="Proteomes" id="UP000035929">
    <property type="component" value="Unassembled WGS sequence"/>
</dbReference>
<dbReference type="RefSeq" id="WP_048463812.1">
    <property type="nucleotide sequence ID" value="NZ_LABX01000079.1"/>
</dbReference>
<sequence>MTSPTYATRRAQLETYFDRTAVEAWARLTSDAPVSRIRATVRAGRDAMRAELLSWLPADLAGRRLLDAGCGTGALAVEAARRGADVVAVDVSPNLVALARERHAADRLPGRLHFQVGDMLDDALGRFDHVVAMDSLIHYRTPDIVRALDRLARRTDASVLFTVAPRTPLLTVMHAAGRLFPRGDRAPAIEPVGEGALRRRVAAEPGLAPFALARSRRITSGFYLSNALELARR</sequence>
<accession>A0A0J6SRE4</accession>